<comment type="caution">
    <text evidence="2">The sequence shown here is derived from an EMBL/GenBank/DDBJ whole genome shotgun (WGS) entry which is preliminary data.</text>
</comment>
<evidence type="ECO:0000256" key="1">
    <source>
        <dbReference type="SAM" id="MobiDB-lite"/>
    </source>
</evidence>
<protein>
    <submittedName>
        <fullName evidence="2">Uncharacterized protein</fullName>
    </submittedName>
</protein>
<dbReference type="Proteomes" id="UP000015530">
    <property type="component" value="Unassembled WGS sequence"/>
</dbReference>
<sequence>MKSTTIKANPPPYPPPKPYP</sequence>
<feature type="compositionally biased region" description="Pro residues" evidence="1">
    <location>
        <begin position="9"/>
        <end position="20"/>
    </location>
</feature>
<proteinExistence type="predicted"/>
<evidence type="ECO:0000313" key="2">
    <source>
        <dbReference type="EMBL" id="EQB54118.1"/>
    </source>
</evidence>
<feature type="region of interest" description="Disordered" evidence="1">
    <location>
        <begin position="1"/>
        <end position="20"/>
    </location>
</feature>
<evidence type="ECO:0000313" key="3">
    <source>
        <dbReference type="Proteomes" id="UP000015530"/>
    </source>
</evidence>
<name>T0KNL3_COLGC</name>
<dbReference type="HOGENOM" id="CLU_3428480_0_0_1"/>
<gene>
    <name evidence="2" type="ORF">CGLO_06085</name>
</gene>
<dbReference type="EMBL" id="AMYD01001221">
    <property type="protein sequence ID" value="EQB54118.1"/>
    <property type="molecule type" value="Genomic_DNA"/>
</dbReference>
<organism evidence="2 3">
    <name type="scientific">Colletotrichum gloeosporioides (strain Cg-14)</name>
    <name type="common">Anthracnose fungus</name>
    <name type="synonym">Glomerella cingulata</name>
    <dbReference type="NCBI Taxonomy" id="1237896"/>
    <lineage>
        <taxon>Eukaryota</taxon>
        <taxon>Fungi</taxon>
        <taxon>Dikarya</taxon>
        <taxon>Ascomycota</taxon>
        <taxon>Pezizomycotina</taxon>
        <taxon>Sordariomycetes</taxon>
        <taxon>Hypocreomycetidae</taxon>
        <taxon>Glomerellales</taxon>
        <taxon>Glomerellaceae</taxon>
        <taxon>Colletotrichum</taxon>
        <taxon>Colletotrichum gloeosporioides species complex</taxon>
    </lineage>
</organism>
<reference evidence="3" key="1">
    <citation type="journal article" date="2013" name="Mol. Plant Microbe Interact.">
        <title>Global aspects of pacC regulation of pathogenicity genes in Colletotrichum gloeosporioides as revealed by transcriptome analysis.</title>
        <authorList>
            <person name="Alkan N."/>
            <person name="Meng X."/>
            <person name="Friedlander G."/>
            <person name="Reuveni E."/>
            <person name="Sukno S."/>
            <person name="Sherman A."/>
            <person name="Thon M."/>
            <person name="Fluhr R."/>
            <person name="Prusky D."/>
        </authorList>
    </citation>
    <scope>NUCLEOTIDE SEQUENCE [LARGE SCALE GENOMIC DNA]</scope>
    <source>
        <strain evidence="3">Cg-14</strain>
    </source>
</reference>
<dbReference type="AlphaFoldDB" id="T0KNL3"/>
<accession>T0KNL3</accession>